<keyword evidence="2" id="KW-0408">Iron</keyword>
<feature type="domain" description="Non-haem dioxygenase N-terminal" evidence="4">
    <location>
        <begin position="109"/>
        <end position="217"/>
    </location>
</feature>
<dbReference type="InterPro" id="IPR027443">
    <property type="entry name" value="IPNS-like_sf"/>
</dbReference>
<dbReference type="Pfam" id="PF03171">
    <property type="entry name" value="2OG-FeII_Oxy"/>
    <property type="match status" value="1"/>
</dbReference>
<dbReference type="Pfam" id="PF14226">
    <property type="entry name" value="DIOX_N"/>
    <property type="match status" value="1"/>
</dbReference>
<gene>
    <name evidence="5" type="ORF">F3Y22_tig00111392pilonHSYRG00180</name>
</gene>
<dbReference type="Gene3D" id="2.60.120.330">
    <property type="entry name" value="B-lactam Antibiotic, Isopenicillin N Synthase, Chain"/>
    <property type="match status" value="1"/>
</dbReference>
<dbReference type="FunFam" id="2.60.120.330:FF:000079">
    <property type="entry name" value="Protein SRG1"/>
    <property type="match status" value="1"/>
</dbReference>
<dbReference type="PANTHER" id="PTHR47991">
    <property type="entry name" value="OXOGLUTARATE/IRON-DEPENDENT DIOXYGENASE"/>
    <property type="match status" value="1"/>
</dbReference>
<accession>A0A6A2YLK1</accession>
<dbReference type="Proteomes" id="UP000436088">
    <property type="component" value="Unassembled WGS sequence"/>
</dbReference>
<proteinExistence type="predicted"/>
<evidence type="ECO:0000313" key="6">
    <source>
        <dbReference type="Proteomes" id="UP000436088"/>
    </source>
</evidence>
<keyword evidence="1" id="KW-0479">Metal-binding</keyword>
<protein>
    <submittedName>
        <fullName evidence="5">Protein SRG1</fullName>
    </submittedName>
</protein>
<dbReference type="SUPFAM" id="SSF51197">
    <property type="entry name" value="Clavaminate synthase-like"/>
    <property type="match status" value="1"/>
</dbReference>
<dbReference type="InterPro" id="IPR044861">
    <property type="entry name" value="IPNS-like_FE2OG_OXY"/>
</dbReference>
<evidence type="ECO:0000256" key="2">
    <source>
        <dbReference type="ARBA" id="ARBA00023004"/>
    </source>
</evidence>
<sequence>MLNKEDSRAPPPLFVSARLMVVVVKSNTTSSPLRFRVYGIRSDRVNLGRRSAYCSDYTHRSEFVYKAVVFATTRVLELAKESSTSIPSKYLRSDIEKAVVPNGDHIPEIPVIDMQKLVSVGPNNPEVEKLDFACKEWGFFQLVNHGVDSALLENLKAEIDAFFKLPMEEKKKWWQSPGNAEGFGQAFVVSDDQKLDWGDLFFMVTYPLRLRNPRLIPSLPSPLSELMECYTSELNNLSTGMLEKIAEALHMKPEEMTEFVGEGRQTIRINCYPPCELSDQVMELTPHSDATLITILLQLNDVDGLEIRKDGKWYRSIEHCGTVHPVKERLSFAMFFGLGLDGELGPAPSLISEQTPAKFKRVKVQEFYKGLFSRRLQGKAYVDTYKIQLD</sequence>
<evidence type="ECO:0000256" key="1">
    <source>
        <dbReference type="ARBA" id="ARBA00022723"/>
    </source>
</evidence>
<evidence type="ECO:0000259" key="4">
    <source>
        <dbReference type="Pfam" id="PF14226"/>
    </source>
</evidence>
<organism evidence="5 6">
    <name type="scientific">Hibiscus syriacus</name>
    <name type="common">Rose of Sharon</name>
    <dbReference type="NCBI Taxonomy" id="106335"/>
    <lineage>
        <taxon>Eukaryota</taxon>
        <taxon>Viridiplantae</taxon>
        <taxon>Streptophyta</taxon>
        <taxon>Embryophyta</taxon>
        <taxon>Tracheophyta</taxon>
        <taxon>Spermatophyta</taxon>
        <taxon>Magnoliopsida</taxon>
        <taxon>eudicotyledons</taxon>
        <taxon>Gunneridae</taxon>
        <taxon>Pentapetalae</taxon>
        <taxon>rosids</taxon>
        <taxon>malvids</taxon>
        <taxon>Malvales</taxon>
        <taxon>Malvaceae</taxon>
        <taxon>Malvoideae</taxon>
        <taxon>Hibiscus</taxon>
    </lineage>
</organism>
<dbReference type="EMBL" id="VEPZ02001327">
    <property type="protein sequence ID" value="KAE8680044.1"/>
    <property type="molecule type" value="Genomic_DNA"/>
</dbReference>
<feature type="domain" description="Isopenicillin N synthase-like Fe(2+) 2OG dioxygenase" evidence="3">
    <location>
        <begin position="265"/>
        <end position="315"/>
    </location>
</feature>
<name>A0A6A2YLK1_HIBSY</name>
<keyword evidence="6" id="KW-1185">Reference proteome</keyword>
<reference evidence="5" key="1">
    <citation type="submission" date="2019-09" db="EMBL/GenBank/DDBJ databases">
        <title>Draft genome information of white flower Hibiscus syriacus.</title>
        <authorList>
            <person name="Kim Y.-M."/>
        </authorList>
    </citation>
    <scope>NUCLEOTIDE SEQUENCE [LARGE SCALE GENOMIC DNA]</scope>
    <source>
        <strain evidence="5">YM2019G1</strain>
    </source>
</reference>
<evidence type="ECO:0000259" key="3">
    <source>
        <dbReference type="Pfam" id="PF03171"/>
    </source>
</evidence>
<dbReference type="InterPro" id="IPR050295">
    <property type="entry name" value="Plant_2OG-oxidoreductases"/>
</dbReference>
<dbReference type="GO" id="GO:0046872">
    <property type="term" value="F:metal ion binding"/>
    <property type="evidence" value="ECO:0007669"/>
    <property type="project" value="UniProtKB-KW"/>
</dbReference>
<dbReference type="InterPro" id="IPR026992">
    <property type="entry name" value="DIOX_N"/>
</dbReference>
<dbReference type="AlphaFoldDB" id="A0A6A2YLK1"/>
<comment type="caution">
    <text evidence="5">The sequence shown here is derived from an EMBL/GenBank/DDBJ whole genome shotgun (WGS) entry which is preliminary data.</text>
</comment>
<evidence type="ECO:0000313" key="5">
    <source>
        <dbReference type="EMBL" id="KAE8680044.1"/>
    </source>
</evidence>